<dbReference type="InterPro" id="IPR036465">
    <property type="entry name" value="vWFA_dom_sf"/>
</dbReference>
<dbReference type="Gene3D" id="3.40.50.410">
    <property type="entry name" value="von Willebrand factor, type A domain"/>
    <property type="match status" value="1"/>
</dbReference>
<feature type="signal peptide" evidence="1">
    <location>
        <begin position="1"/>
        <end position="18"/>
    </location>
</feature>
<dbReference type="InterPro" id="IPR010607">
    <property type="entry name" value="DUF1194"/>
</dbReference>
<sequence length="272" mass="29813">MRCIAVFLSFFLLRPALACELALVLAVDVSGSVDGREYRIQMQGLAAALNDGIVQDALVDAQAQVTLVQWTGASRQRQTIGWTAITSVEDVSALAVRIVDDLRRWRNFSTAIGEAIDVSAELFDQVPACKRRVIDVSGDGVSNEGVEPREKLAEMKARGITINALAIETEETDLTAYFFENLIVGEGAFVITANGFEDYPAQIRRKLQRETTKQLSRLPIDTAGCDHAHITCDHKIRLLGRLHGDEVETARKSASKPASNVPDPVTLRQIPL</sequence>
<dbReference type="RefSeq" id="WP_367878742.1">
    <property type="nucleotide sequence ID" value="NZ_JBFNXX010000012.1"/>
</dbReference>
<dbReference type="CDD" id="cd00198">
    <property type="entry name" value="vWFA"/>
    <property type="match status" value="1"/>
</dbReference>
<evidence type="ECO:0000256" key="1">
    <source>
        <dbReference type="SAM" id="SignalP"/>
    </source>
</evidence>
<gene>
    <name evidence="3" type="ORF">AB2B41_15615</name>
</gene>
<organism evidence="3 4">
    <name type="scientific">Sulfitobacter sediminis</name>
    <dbReference type="NCBI Taxonomy" id="3234186"/>
    <lineage>
        <taxon>Bacteria</taxon>
        <taxon>Pseudomonadati</taxon>
        <taxon>Pseudomonadota</taxon>
        <taxon>Alphaproteobacteria</taxon>
        <taxon>Rhodobacterales</taxon>
        <taxon>Roseobacteraceae</taxon>
        <taxon>Sulfitobacter</taxon>
    </lineage>
</organism>
<name>A0ABV3RPY5_9RHOB</name>
<reference evidence="3 4" key="1">
    <citation type="submission" date="2024-07" db="EMBL/GenBank/DDBJ databases">
        <title>Marimonas sp.nov., isolated from tidal-flat sediment.</title>
        <authorList>
            <person name="Jayan J.N."/>
            <person name="Lee S.S."/>
        </authorList>
    </citation>
    <scope>NUCLEOTIDE SEQUENCE [LARGE SCALE GENOMIC DNA]</scope>
    <source>
        <strain evidence="3 4">MJW-29</strain>
    </source>
</reference>
<dbReference type="Proteomes" id="UP001556098">
    <property type="component" value="Unassembled WGS sequence"/>
</dbReference>
<comment type="caution">
    <text evidence="3">The sequence shown here is derived from an EMBL/GenBank/DDBJ whole genome shotgun (WGS) entry which is preliminary data.</text>
</comment>
<proteinExistence type="predicted"/>
<keyword evidence="4" id="KW-1185">Reference proteome</keyword>
<protein>
    <submittedName>
        <fullName evidence="3">DUF1194 domain-containing protein</fullName>
    </submittedName>
</protein>
<dbReference type="EMBL" id="JBFNXX010000012">
    <property type="protein sequence ID" value="MEW9921040.1"/>
    <property type="molecule type" value="Genomic_DNA"/>
</dbReference>
<dbReference type="PROSITE" id="PS50234">
    <property type="entry name" value="VWFA"/>
    <property type="match status" value="1"/>
</dbReference>
<keyword evidence="1" id="KW-0732">Signal</keyword>
<evidence type="ECO:0000259" key="2">
    <source>
        <dbReference type="PROSITE" id="PS50234"/>
    </source>
</evidence>
<accession>A0ABV3RPY5</accession>
<feature type="chain" id="PRO_5046396995" evidence="1">
    <location>
        <begin position="19"/>
        <end position="272"/>
    </location>
</feature>
<dbReference type="Pfam" id="PF06707">
    <property type="entry name" value="DUF1194"/>
    <property type="match status" value="1"/>
</dbReference>
<feature type="domain" description="VWFA" evidence="2">
    <location>
        <begin position="22"/>
        <end position="215"/>
    </location>
</feature>
<dbReference type="InterPro" id="IPR002035">
    <property type="entry name" value="VWF_A"/>
</dbReference>
<dbReference type="SUPFAM" id="SSF53300">
    <property type="entry name" value="vWA-like"/>
    <property type="match status" value="1"/>
</dbReference>
<evidence type="ECO:0000313" key="4">
    <source>
        <dbReference type="Proteomes" id="UP001556098"/>
    </source>
</evidence>
<evidence type="ECO:0000313" key="3">
    <source>
        <dbReference type="EMBL" id="MEW9921040.1"/>
    </source>
</evidence>